<dbReference type="PROSITE" id="PS00420">
    <property type="entry name" value="SRCR_1"/>
    <property type="match status" value="2"/>
</dbReference>
<keyword evidence="5 12" id="KW-1133">Transmembrane helix</keyword>
<dbReference type="SUPFAM" id="SSF56487">
    <property type="entry name" value="SRCR-like"/>
    <property type="match status" value="12"/>
</dbReference>
<feature type="domain" description="SRCR" evidence="13">
    <location>
        <begin position="1008"/>
        <end position="1111"/>
    </location>
</feature>
<feature type="domain" description="SRCR" evidence="13">
    <location>
        <begin position="11"/>
        <end position="99"/>
    </location>
</feature>
<comment type="caution">
    <text evidence="10">Lacks conserved residue(s) required for the propagation of feature annotation.</text>
</comment>
<dbReference type="Gene3D" id="3.10.250.10">
    <property type="entry name" value="SRCR-like domain"/>
    <property type="match status" value="11"/>
</dbReference>
<keyword evidence="4" id="KW-0677">Repeat</keyword>
<organism evidence="14 15">
    <name type="scientific">Elysia marginata</name>
    <dbReference type="NCBI Taxonomy" id="1093978"/>
    <lineage>
        <taxon>Eukaryota</taxon>
        <taxon>Metazoa</taxon>
        <taxon>Spiralia</taxon>
        <taxon>Lophotrochozoa</taxon>
        <taxon>Mollusca</taxon>
        <taxon>Gastropoda</taxon>
        <taxon>Heterobranchia</taxon>
        <taxon>Euthyneura</taxon>
        <taxon>Panpulmonata</taxon>
        <taxon>Sacoglossa</taxon>
        <taxon>Placobranchoidea</taxon>
        <taxon>Plakobranchidae</taxon>
        <taxon>Elysia</taxon>
    </lineage>
</organism>
<feature type="domain" description="SRCR" evidence="13">
    <location>
        <begin position="220"/>
        <end position="325"/>
    </location>
</feature>
<evidence type="ECO:0000256" key="11">
    <source>
        <dbReference type="SAM" id="MobiDB-lite"/>
    </source>
</evidence>
<evidence type="ECO:0000256" key="1">
    <source>
        <dbReference type="ARBA" id="ARBA00004167"/>
    </source>
</evidence>
<protein>
    <submittedName>
        <fullName evidence="14">Deleted in malignant brain tumors 1 protein</fullName>
    </submittedName>
</protein>
<evidence type="ECO:0000256" key="3">
    <source>
        <dbReference type="ARBA" id="ARBA00022729"/>
    </source>
</evidence>
<keyword evidence="7 10" id="KW-1015">Disulfide bond</keyword>
<dbReference type="PANTHER" id="PTHR48071">
    <property type="entry name" value="SRCR DOMAIN-CONTAINING PROTEIN"/>
    <property type="match status" value="1"/>
</dbReference>
<feature type="disulfide bond" evidence="10">
    <location>
        <begin position="182"/>
        <end position="192"/>
    </location>
</feature>
<feature type="disulfide bond" evidence="10">
    <location>
        <begin position="920"/>
        <end position="984"/>
    </location>
</feature>
<feature type="compositionally biased region" description="Polar residues" evidence="11">
    <location>
        <begin position="1391"/>
        <end position="1406"/>
    </location>
</feature>
<evidence type="ECO:0000256" key="5">
    <source>
        <dbReference type="ARBA" id="ARBA00022989"/>
    </source>
</evidence>
<feature type="disulfide bond" evidence="10">
    <location>
        <begin position="1049"/>
        <end position="1110"/>
    </location>
</feature>
<feature type="disulfide bond" evidence="10">
    <location>
        <begin position="1296"/>
        <end position="1306"/>
    </location>
</feature>
<feature type="domain" description="SRCR" evidence="13">
    <location>
        <begin position="446"/>
        <end position="551"/>
    </location>
</feature>
<dbReference type="GO" id="GO:0016020">
    <property type="term" value="C:membrane"/>
    <property type="evidence" value="ECO:0007669"/>
    <property type="project" value="UniProtKB-SubCell"/>
</dbReference>
<feature type="disulfide bond" evidence="10">
    <location>
        <begin position="1078"/>
        <end position="1088"/>
    </location>
</feature>
<dbReference type="InterPro" id="IPR036772">
    <property type="entry name" value="SRCR-like_dom_sf"/>
</dbReference>
<feature type="disulfide bond" evidence="10">
    <location>
        <begin position="628"/>
        <end position="638"/>
    </location>
</feature>
<accession>A0AAV4EUS7</accession>
<feature type="domain" description="SRCR" evidence="13">
    <location>
        <begin position="1228"/>
        <end position="1327"/>
    </location>
</feature>
<dbReference type="Pfam" id="PF00530">
    <property type="entry name" value="SRCR"/>
    <property type="match status" value="11"/>
</dbReference>
<evidence type="ECO:0000256" key="4">
    <source>
        <dbReference type="ARBA" id="ARBA00022737"/>
    </source>
</evidence>
<feature type="disulfide bond" evidence="10">
    <location>
        <begin position="739"/>
        <end position="749"/>
    </location>
</feature>
<feature type="non-terminal residue" evidence="14">
    <location>
        <position position="1"/>
    </location>
</feature>
<dbReference type="FunFam" id="3.10.250.10:FF:000016">
    <property type="entry name" value="Scavenger receptor cysteine-rich protein type 12"/>
    <property type="match status" value="2"/>
</dbReference>
<dbReference type="InterPro" id="IPR001190">
    <property type="entry name" value="SRCR"/>
</dbReference>
<evidence type="ECO:0000256" key="7">
    <source>
        <dbReference type="ARBA" id="ARBA00023157"/>
    </source>
</evidence>
<feature type="transmembrane region" description="Helical" evidence="12">
    <location>
        <begin position="1413"/>
        <end position="1435"/>
    </location>
</feature>
<feature type="domain" description="SRCR" evidence="13">
    <location>
        <begin position="107"/>
        <end position="217"/>
    </location>
</feature>
<dbReference type="FunFam" id="3.10.250.10:FF:000007">
    <property type="entry name" value="Soluble scavenger receptor cysteine-rich domain-containing protein SSC5D"/>
    <property type="match status" value="1"/>
</dbReference>
<evidence type="ECO:0000313" key="14">
    <source>
        <dbReference type="EMBL" id="GFR64782.1"/>
    </source>
</evidence>
<feature type="region of interest" description="Disordered" evidence="11">
    <location>
        <begin position="1502"/>
        <end position="1526"/>
    </location>
</feature>
<feature type="domain" description="SRCR" evidence="13">
    <location>
        <begin position="335"/>
        <end position="439"/>
    </location>
</feature>
<name>A0AAV4EUS7_9GAST</name>
<feature type="domain" description="SRCR" evidence="13">
    <location>
        <begin position="676"/>
        <end position="771"/>
    </location>
</feature>
<sequence>LQTLPMPNFFGNATVQRFGKTGGVCADNFGDEEASVMCRELGYFGGQTIASFPVYMDYLFLMNGMNCTGDETKISQCSIPSLTEAGPCTSGRGAMILCRRTNADIKARIGSGGATVDSGLAELVIDDKPLYILRGTGNQDIIASVFCRSVNPRRYTFGTSIPRRTVGSVTSQDSVLMRNVYCQGGESNVLDCPATFGMKRNPEPDIRHRELLHVECNSGVQLDGGSTPYSGVLSLYNDNIKEFGAVCMNNFGQNEATVACRQLGYEHSKLHCCRSFGYTFLDITFRDVKCKGDESSLLSCEIDIASQYSYFFCDSSQNYVGLTCFNETEPQVFNISINAGSVVNQNTGVLQMTYLGVQGTICNDGWSDEDAAVACKQLGYSGGNSYTHYFSRFSSTMGPFWTSNITCQGTESNLDDCTYHKFGEMTECKSGHYAGVLCHEGSNLEFRIRGEDQDHYGRVEVLVENQWGTVCDIYWDMRDASVMCRTLGYISGDVYDTQGLDLETSGVPSFELKPRCKGTETHINQCPHEGFTTSGTSSCRAHNRDAGVFCYTSVRLGTGSGKSYNHGPVNYYHEDRWVKVCDDGFNDASARKVCQALGYFDGRAICCSAYDGESSNREKIHPNITIKCQGPEMYLQECVQEEPCTSSTYASVVCFEESDSINETYTFSMREDYTGAGRIDVTHLGVQGRICTNGWSDLDAQVYCKSKNFFSGFAYQHSYGQTYISARNIGPYWATEMTCNGTESSLDECPFFDRLHLENCTGGHTAAAVCFQQEGVKYRLEGGDKPNAGRIEMSIDRQWGTVCNRNWDNEDSQVACRSLGYTDGVAQDDDVYGPGQGPIWLSYPQCQGDEAALHQCPHTGFENSAPESGGFLSFLSSPCRTHSDDAAVFCYKDVKLNQRLGSESGALLYSPDQTTWQHVCNMDSFSRTEAQVACRSLMLNYVDGVPIKGGVFGDLDTKFGVSDIHCTGRETTLSQCNVIANSKCSSDDYISVACFETLLTPEDMTFQVRLADDSLRTSENHGIVEIREGGVWGRICMDGFTDTEASIACKQVGNFTGGTTYLHLFKNRLPMLWGKTTCSGDEVSINQCGHESPAVNDNCGYDGNDAGVLCYKNEGVQYRLTGLSTPSKGRVEVGVDGNFGTVCAVNWRADNSRVLCRSLGYRDGIPSRETSSQLPSLPTQFSFFLCDGSESNLLSCLNSGFDGGRLVIFCGGDAYTECYNSEIEITDIRLGDNATSTGRVEVKVSGLEEWGTVCDDKWDDADATVVCKYLGFGGGRALFEGHADGTGKILLDNVECIGNESSLSECLHQGINSHNCEHSEDAGVECFNVPTTPITPTTTATPTTTTAVVRPTTKKTEMTTRISETTKSMTTSRRPSTKKPPTKKPTSSSKENLPNGPSSGKSTKGDSSSSSSIVIAVIAVIVALVLVIGVVLLLLRFRVRRKSAGGGSSNGFNHVRFTNEDTMQPGPDGSIGVSNQLYDITGSADTSFMGEEAEIRLGSSGLASYTKTPPNTSASTSHNGNEGFSNPLYAAREATLVSPTDVTMEINGQQTHSDL</sequence>
<feature type="disulfide bond" evidence="10">
    <location>
        <begin position="67"/>
        <end position="77"/>
    </location>
</feature>
<dbReference type="PANTHER" id="PTHR48071:SF18">
    <property type="entry name" value="DELETED IN MALIGNANT BRAIN TUMORS 1 PROTEIN-RELATED"/>
    <property type="match status" value="1"/>
</dbReference>
<feature type="domain" description="SRCR" evidence="13">
    <location>
        <begin position="894"/>
        <end position="995"/>
    </location>
</feature>
<dbReference type="PROSITE" id="PS50287">
    <property type="entry name" value="SRCR_2"/>
    <property type="match status" value="12"/>
</dbReference>
<keyword evidence="9" id="KW-0325">Glycoprotein</keyword>
<feature type="disulfide bond" evidence="10">
    <location>
        <begin position="846"/>
        <end position="856"/>
    </location>
</feature>
<feature type="disulfide bond" evidence="10">
    <location>
        <begin position="966"/>
        <end position="976"/>
    </location>
</feature>
<keyword evidence="15" id="KW-1185">Reference proteome</keyword>
<proteinExistence type="predicted"/>
<feature type="compositionally biased region" description="Polar residues" evidence="11">
    <location>
        <begin position="1502"/>
        <end position="1524"/>
    </location>
</feature>
<dbReference type="FunFam" id="3.10.250.10:FF:000011">
    <property type="entry name" value="Scavenger receptor class A member 5"/>
    <property type="match status" value="1"/>
</dbReference>
<dbReference type="SMART" id="SM00202">
    <property type="entry name" value="SR"/>
    <property type="match status" value="11"/>
</dbReference>
<keyword evidence="2 12" id="KW-0812">Transmembrane</keyword>
<comment type="subcellular location">
    <subcellularLocation>
        <location evidence="1">Membrane</location>
        <topology evidence="1">Single-pass membrane protein</topology>
    </subcellularLocation>
</comment>
<gene>
    <name evidence="14" type="ORF">ElyMa_000186500</name>
</gene>
<dbReference type="PRINTS" id="PR00258">
    <property type="entry name" value="SPERACTRCPTR"/>
</dbReference>
<comment type="caution">
    <text evidence="14">The sequence shown here is derived from an EMBL/GenBank/DDBJ whole genome shotgun (WGS) entry which is preliminary data.</text>
</comment>
<keyword evidence="3" id="KW-0732">Signal</keyword>
<evidence type="ECO:0000313" key="15">
    <source>
        <dbReference type="Proteomes" id="UP000762676"/>
    </source>
</evidence>
<feature type="domain" description="SRCR" evidence="13">
    <location>
        <begin position="778"/>
        <end position="891"/>
    </location>
</feature>
<feature type="compositionally biased region" description="Low complexity" evidence="11">
    <location>
        <begin position="1337"/>
        <end position="1351"/>
    </location>
</feature>
<evidence type="ECO:0000259" key="13">
    <source>
        <dbReference type="PROSITE" id="PS50287"/>
    </source>
</evidence>
<feature type="disulfide bond" evidence="10">
    <location>
        <begin position="290"/>
        <end position="300"/>
    </location>
</feature>
<feature type="compositionally biased region" description="Polar residues" evidence="11">
    <location>
        <begin position="1359"/>
        <end position="1369"/>
    </location>
</feature>
<evidence type="ECO:0000256" key="8">
    <source>
        <dbReference type="ARBA" id="ARBA00023170"/>
    </source>
</evidence>
<feature type="disulfide bond" evidence="10">
    <location>
        <begin position="516"/>
        <end position="526"/>
    </location>
</feature>
<feature type="domain" description="SRCR" evidence="13">
    <location>
        <begin position="554"/>
        <end position="655"/>
    </location>
</feature>
<reference evidence="14 15" key="1">
    <citation type="journal article" date="2021" name="Elife">
        <title>Chloroplast acquisition without the gene transfer in kleptoplastic sea slugs, Plakobranchus ocellatus.</title>
        <authorList>
            <person name="Maeda T."/>
            <person name="Takahashi S."/>
            <person name="Yoshida T."/>
            <person name="Shimamura S."/>
            <person name="Takaki Y."/>
            <person name="Nagai Y."/>
            <person name="Toyoda A."/>
            <person name="Suzuki Y."/>
            <person name="Arimoto A."/>
            <person name="Ishii H."/>
            <person name="Satoh N."/>
            <person name="Nishiyama T."/>
            <person name="Hasebe M."/>
            <person name="Maruyama T."/>
            <person name="Minagawa J."/>
            <person name="Obokata J."/>
            <person name="Shigenobu S."/>
        </authorList>
    </citation>
    <scope>NUCLEOTIDE SEQUENCE [LARGE SCALE GENOMIC DNA]</scope>
</reference>
<evidence type="ECO:0000256" key="12">
    <source>
        <dbReference type="SAM" id="Phobius"/>
    </source>
</evidence>
<evidence type="ECO:0000256" key="10">
    <source>
        <dbReference type="PROSITE-ProRule" id="PRU00196"/>
    </source>
</evidence>
<evidence type="ECO:0000256" key="9">
    <source>
        <dbReference type="ARBA" id="ARBA00023180"/>
    </source>
</evidence>
<evidence type="ECO:0000256" key="6">
    <source>
        <dbReference type="ARBA" id="ARBA00023136"/>
    </source>
</evidence>
<keyword evidence="6 12" id="KW-0472">Membrane</keyword>
<keyword evidence="8" id="KW-0675">Receptor</keyword>
<dbReference type="EMBL" id="BMAT01000359">
    <property type="protein sequence ID" value="GFR64782.1"/>
    <property type="molecule type" value="Genomic_DNA"/>
</dbReference>
<feature type="disulfide bond" evidence="10">
    <location>
        <begin position="407"/>
        <end position="417"/>
    </location>
</feature>
<dbReference type="Proteomes" id="UP000762676">
    <property type="component" value="Unassembled WGS sequence"/>
</dbReference>
<feature type="region of interest" description="Disordered" evidence="11">
    <location>
        <begin position="1337"/>
        <end position="1408"/>
    </location>
</feature>
<evidence type="ECO:0000256" key="2">
    <source>
        <dbReference type="ARBA" id="ARBA00022692"/>
    </source>
</evidence>
<feature type="domain" description="SRCR" evidence="13">
    <location>
        <begin position="1118"/>
        <end position="1219"/>
    </location>
</feature>
<feature type="disulfide bond" evidence="10">
    <location>
        <begin position="1186"/>
        <end position="1196"/>
    </location>
</feature>